<dbReference type="EMBL" id="FNTI01000001">
    <property type="protein sequence ID" value="SEC36254.1"/>
    <property type="molecule type" value="Genomic_DNA"/>
</dbReference>
<dbReference type="Proteomes" id="UP000183208">
    <property type="component" value="Unassembled WGS sequence"/>
</dbReference>
<gene>
    <name evidence="1" type="ORF">SAMN05444171_1232</name>
</gene>
<name>A0A1H4RWY6_9BRAD</name>
<proteinExistence type="predicted"/>
<sequence>MTGASALGVTRLPRLSESPGRQVLVPFDKRECISLKEAAGVAGKSESTMRAWVEEHGLGRRIGGGTWSVSRVALAMFLDGDDRALRAYHAGDRSSEIVMGYYERSGCPLVA</sequence>
<protein>
    <recommendedName>
        <fullName evidence="3">Helix-turn-helix domain-containing protein</fullName>
    </recommendedName>
</protein>
<evidence type="ECO:0000313" key="1">
    <source>
        <dbReference type="EMBL" id="SEC36254.1"/>
    </source>
</evidence>
<reference evidence="1 2" key="1">
    <citation type="submission" date="2016-10" db="EMBL/GenBank/DDBJ databases">
        <authorList>
            <person name="de Groot N.N."/>
        </authorList>
    </citation>
    <scope>NUCLEOTIDE SEQUENCE [LARGE SCALE GENOMIC DNA]</scope>
    <source>
        <strain evidence="1 2">GAS522</strain>
    </source>
</reference>
<evidence type="ECO:0000313" key="2">
    <source>
        <dbReference type="Proteomes" id="UP000183208"/>
    </source>
</evidence>
<organism evidence="1 2">
    <name type="scientific">Bradyrhizobium lablabi</name>
    <dbReference type="NCBI Taxonomy" id="722472"/>
    <lineage>
        <taxon>Bacteria</taxon>
        <taxon>Pseudomonadati</taxon>
        <taxon>Pseudomonadota</taxon>
        <taxon>Alphaproteobacteria</taxon>
        <taxon>Hyphomicrobiales</taxon>
        <taxon>Nitrobacteraceae</taxon>
        <taxon>Bradyrhizobium</taxon>
    </lineage>
</organism>
<accession>A0A1H4RWY6</accession>
<dbReference type="AlphaFoldDB" id="A0A1H4RWY6"/>
<evidence type="ECO:0008006" key="3">
    <source>
        <dbReference type="Google" id="ProtNLM"/>
    </source>
</evidence>